<evidence type="ECO:0000313" key="1">
    <source>
        <dbReference type="EMBL" id="MFE8702857.1"/>
    </source>
</evidence>
<comment type="caution">
    <text evidence="1">The sequence shown here is derived from an EMBL/GenBank/DDBJ whole genome shotgun (WGS) entry which is preliminary data.</text>
</comment>
<dbReference type="EMBL" id="JBIACK010000011">
    <property type="protein sequence ID" value="MFE8702857.1"/>
    <property type="molecule type" value="Genomic_DNA"/>
</dbReference>
<name>A0ABW6KJG8_9BACI</name>
<keyword evidence="2" id="KW-1185">Reference proteome</keyword>
<gene>
    <name evidence="1" type="ORF">ACFYKX_19820</name>
</gene>
<dbReference type="Proteomes" id="UP001601059">
    <property type="component" value="Unassembled WGS sequence"/>
</dbReference>
<sequence length="76" mass="8361">MKEEDFNQDTTAANIKIVEKLEDGHVHGSTDGLSEATAANFKIQEAFYGDDDRANEIAPTYMNNNTPAIKINEDGD</sequence>
<evidence type="ECO:0008006" key="3">
    <source>
        <dbReference type="Google" id="ProtNLM"/>
    </source>
</evidence>
<dbReference type="RefSeq" id="WP_389362877.1">
    <property type="nucleotide sequence ID" value="NZ_JBIACK010000011.1"/>
</dbReference>
<proteinExistence type="predicted"/>
<accession>A0ABW6KJG8</accession>
<reference evidence="1 2" key="1">
    <citation type="submission" date="2024-08" db="EMBL/GenBank/DDBJ databases">
        <title>Two novel Cytobacillus novel species.</title>
        <authorList>
            <person name="Liu G."/>
        </authorList>
    </citation>
    <scope>NUCLEOTIDE SEQUENCE [LARGE SCALE GENOMIC DNA]</scope>
    <source>
        <strain evidence="1 2">FJAT-54145</strain>
    </source>
</reference>
<organism evidence="1 2">
    <name type="scientific">Cytobacillus spartinae</name>
    <dbReference type="NCBI Taxonomy" id="3299023"/>
    <lineage>
        <taxon>Bacteria</taxon>
        <taxon>Bacillati</taxon>
        <taxon>Bacillota</taxon>
        <taxon>Bacilli</taxon>
        <taxon>Bacillales</taxon>
        <taxon>Bacillaceae</taxon>
        <taxon>Cytobacillus</taxon>
    </lineage>
</organism>
<evidence type="ECO:0000313" key="2">
    <source>
        <dbReference type="Proteomes" id="UP001601059"/>
    </source>
</evidence>
<protein>
    <recommendedName>
        <fullName evidence="3">DUF4025 domain-containing protein</fullName>
    </recommendedName>
</protein>